<evidence type="ECO:0000256" key="3">
    <source>
        <dbReference type="ARBA" id="ARBA00022801"/>
    </source>
</evidence>
<feature type="binding site" evidence="5">
    <location>
        <position position="212"/>
    </location>
    <ligand>
        <name>substrate</name>
    </ligand>
</feature>
<dbReference type="HOGENOM" id="CLU_013388_0_1_1"/>
<dbReference type="AlphaFoldDB" id="V4B158"/>
<dbReference type="KEGG" id="lgi:LOTGIDRAFT_110075"/>
<comment type="similarity">
    <text evidence="1">Belongs to the poly(ADP-ribose) glycohydrolase family.</text>
</comment>
<protein>
    <recommendedName>
        <fullName evidence="2">poly(ADP-ribose) glycohydrolase</fullName>
        <ecNumber evidence="2">3.2.1.143</ecNumber>
    </recommendedName>
</protein>
<keyword evidence="9" id="KW-1185">Reference proteome</keyword>
<feature type="domain" description="PARG catalytic Macro" evidence="6">
    <location>
        <begin position="174"/>
        <end position="368"/>
    </location>
</feature>
<reference evidence="8 9" key="1">
    <citation type="journal article" date="2013" name="Nature">
        <title>Insights into bilaterian evolution from three spiralian genomes.</title>
        <authorList>
            <person name="Simakov O."/>
            <person name="Marletaz F."/>
            <person name="Cho S.J."/>
            <person name="Edsinger-Gonzales E."/>
            <person name="Havlak P."/>
            <person name="Hellsten U."/>
            <person name="Kuo D.H."/>
            <person name="Larsson T."/>
            <person name="Lv J."/>
            <person name="Arendt D."/>
            <person name="Savage R."/>
            <person name="Osoegawa K."/>
            <person name="de Jong P."/>
            <person name="Grimwood J."/>
            <person name="Chapman J.A."/>
            <person name="Shapiro H."/>
            <person name="Aerts A."/>
            <person name="Otillar R.P."/>
            <person name="Terry A.Y."/>
            <person name="Boore J.L."/>
            <person name="Grigoriev I.V."/>
            <person name="Lindberg D.R."/>
            <person name="Seaver E.C."/>
            <person name="Weisblat D.A."/>
            <person name="Putnam N.H."/>
            <person name="Rokhsar D.S."/>
        </authorList>
    </citation>
    <scope>NUCLEOTIDE SEQUENCE [LARGE SCALE GENOMIC DNA]</scope>
</reference>
<dbReference type="Pfam" id="PF05028">
    <property type="entry name" value="PARG_cat_C"/>
    <property type="match status" value="1"/>
</dbReference>
<dbReference type="Proteomes" id="UP000030746">
    <property type="component" value="Unassembled WGS sequence"/>
</dbReference>
<feature type="binding site" evidence="5">
    <location>
        <position position="253"/>
    </location>
    <ligand>
        <name>substrate</name>
    </ligand>
</feature>
<evidence type="ECO:0000259" key="6">
    <source>
        <dbReference type="Pfam" id="PF05028"/>
    </source>
</evidence>
<accession>V4B158</accession>
<feature type="active site" evidence="4">
    <location>
        <position position="195"/>
    </location>
</feature>
<gene>
    <name evidence="8" type="ORF">LOTGIDRAFT_110075</name>
</gene>
<dbReference type="GO" id="GO:0005975">
    <property type="term" value="P:carbohydrate metabolic process"/>
    <property type="evidence" value="ECO:0007669"/>
    <property type="project" value="InterPro"/>
</dbReference>
<name>V4B158_LOTGI</name>
<dbReference type="OrthoDB" id="1937899at2759"/>
<dbReference type="Pfam" id="PF20811">
    <property type="entry name" value="PARG_cat_N"/>
    <property type="match status" value="1"/>
</dbReference>
<feature type="active site" evidence="4">
    <location>
        <position position="213"/>
    </location>
</feature>
<dbReference type="OMA" id="LHGWTVG"/>
<dbReference type="GO" id="GO:1990966">
    <property type="term" value="P:ATP generation from poly-ADP-D-ribose"/>
    <property type="evidence" value="ECO:0007669"/>
    <property type="project" value="TreeGrafter"/>
</dbReference>
<dbReference type="GO" id="GO:0009225">
    <property type="term" value="P:nucleotide-sugar metabolic process"/>
    <property type="evidence" value="ECO:0007669"/>
    <property type="project" value="TreeGrafter"/>
</dbReference>
<dbReference type="PANTHER" id="PTHR12837:SF15">
    <property type="entry name" value="POLY(ADP-RIBOSE) GLYCOHYDROLASE"/>
    <property type="match status" value="1"/>
</dbReference>
<dbReference type="STRING" id="225164.V4B158"/>
<feature type="binding site" evidence="5">
    <location>
        <position position="198"/>
    </location>
    <ligand>
        <name>substrate</name>
    </ligand>
</feature>
<evidence type="ECO:0000256" key="1">
    <source>
        <dbReference type="ARBA" id="ARBA00009545"/>
    </source>
</evidence>
<evidence type="ECO:0000256" key="4">
    <source>
        <dbReference type="PIRSR" id="PIRSR607724-1"/>
    </source>
</evidence>
<dbReference type="InterPro" id="IPR048362">
    <property type="entry name" value="PARG_helical"/>
</dbReference>
<dbReference type="PANTHER" id="PTHR12837">
    <property type="entry name" value="POLY ADP-RIBOSE GLYCOHYDROLASE"/>
    <property type="match status" value="1"/>
</dbReference>
<proteinExistence type="inferred from homology"/>
<dbReference type="GO" id="GO:0004649">
    <property type="term" value="F:poly(ADP-ribose) glycohydrolase activity"/>
    <property type="evidence" value="ECO:0007669"/>
    <property type="project" value="UniProtKB-EC"/>
</dbReference>
<feature type="non-terminal residue" evidence="8">
    <location>
        <position position="1"/>
    </location>
</feature>
<feature type="active site" evidence="4">
    <location>
        <position position="214"/>
    </location>
</feature>
<dbReference type="GO" id="GO:0005737">
    <property type="term" value="C:cytoplasm"/>
    <property type="evidence" value="ECO:0007669"/>
    <property type="project" value="TreeGrafter"/>
</dbReference>
<dbReference type="RefSeq" id="XP_009045510.1">
    <property type="nucleotide sequence ID" value="XM_009047262.1"/>
</dbReference>
<evidence type="ECO:0000313" key="8">
    <source>
        <dbReference type="EMBL" id="ESP04028.1"/>
    </source>
</evidence>
<dbReference type="CTD" id="20230546"/>
<keyword evidence="3" id="KW-0378">Hydrolase</keyword>
<dbReference type="GO" id="GO:0006282">
    <property type="term" value="P:regulation of DNA repair"/>
    <property type="evidence" value="ECO:0007669"/>
    <property type="project" value="InterPro"/>
</dbReference>
<feature type="domain" description="PARG helical" evidence="7">
    <location>
        <begin position="31"/>
        <end position="156"/>
    </location>
</feature>
<dbReference type="InterPro" id="IPR007724">
    <property type="entry name" value="Poly_GlycHdrlase"/>
</dbReference>
<dbReference type="EC" id="3.2.1.143" evidence="2"/>
<dbReference type="GeneID" id="20230546"/>
<evidence type="ECO:0000259" key="7">
    <source>
        <dbReference type="Pfam" id="PF20811"/>
    </source>
</evidence>
<evidence type="ECO:0000256" key="5">
    <source>
        <dbReference type="PIRSR" id="PIRSR607724-2"/>
    </source>
</evidence>
<dbReference type="GO" id="GO:0005634">
    <property type="term" value="C:nucleus"/>
    <property type="evidence" value="ECO:0007669"/>
    <property type="project" value="TreeGrafter"/>
</dbReference>
<organism evidence="8 9">
    <name type="scientific">Lottia gigantea</name>
    <name type="common">Giant owl limpet</name>
    <dbReference type="NCBI Taxonomy" id="225164"/>
    <lineage>
        <taxon>Eukaryota</taxon>
        <taxon>Metazoa</taxon>
        <taxon>Spiralia</taxon>
        <taxon>Lophotrochozoa</taxon>
        <taxon>Mollusca</taxon>
        <taxon>Gastropoda</taxon>
        <taxon>Patellogastropoda</taxon>
        <taxon>Lottioidea</taxon>
        <taxon>Lottiidae</taxon>
        <taxon>Lottia</taxon>
    </lineage>
</organism>
<dbReference type="EMBL" id="KB199905">
    <property type="protein sequence ID" value="ESP04028.1"/>
    <property type="molecule type" value="Genomic_DNA"/>
</dbReference>
<evidence type="ECO:0000313" key="9">
    <source>
        <dbReference type="Proteomes" id="UP000030746"/>
    </source>
</evidence>
<sequence length="404" mass="46130">QEAILSYNQRYRDRWDFVAFRKFFLDFLPIQEKEDFFEYTLPEIIRLALLLPSLCTQAEILSTLTPIPLLKKFVNHSVSLSQQQIACLLANAFLCTFPRRNSRHKGSEYSNYPDINLNGLFQGGGKRKKFEKLKCIIHYFERVTTKMPCGVVTFTRQYIDNTPIWDDFKLLVPEQIHVSSQGTIEDDGFGLLQVDFANKFIGGGVLGHGCVQEEIRFVICPEMLISRLFTEALDDKESLIMKGCERFSNYHGYADSFVWDGDHIDNGFRDVNGRLNTDVVGIDALVIHYPSDQFKSRMVKRELTKAYAGFEVVNDKSKNPSRPAVCTGNWGCGVFKGDKQLKALIQLMAASAAKRDVCYFTFGDDKLTEDIYDIHKFLRESEIEIGNLICLPCIIGVMKLVEIV</sequence>
<dbReference type="InterPro" id="IPR046372">
    <property type="entry name" value="PARG_cat_C"/>
</dbReference>
<evidence type="ECO:0000256" key="2">
    <source>
        <dbReference type="ARBA" id="ARBA00012255"/>
    </source>
</evidence>